<gene>
    <name evidence="2" type="ORF">JZ751_002517</name>
</gene>
<reference evidence="2" key="1">
    <citation type="thesis" date="2021" institute="BYU ScholarsArchive" country="Provo, UT, USA">
        <title>Applications of and Algorithms for Genome Assembly and Genomic Analyses with an Emphasis on Marine Teleosts.</title>
        <authorList>
            <person name="Pickett B.D."/>
        </authorList>
    </citation>
    <scope>NUCLEOTIDE SEQUENCE</scope>
    <source>
        <strain evidence="2">HI-2016</strain>
    </source>
</reference>
<comment type="caution">
    <text evidence="2">The sequence shown here is derived from an EMBL/GenBank/DDBJ whole genome shotgun (WGS) entry which is preliminary data.</text>
</comment>
<feature type="compositionally biased region" description="Basic and acidic residues" evidence="1">
    <location>
        <begin position="65"/>
        <end position="75"/>
    </location>
</feature>
<organism evidence="2 3">
    <name type="scientific">Albula glossodonta</name>
    <name type="common">roundjaw bonefish</name>
    <dbReference type="NCBI Taxonomy" id="121402"/>
    <lineage>
        <taxon>Eukaryota</taxon>
        <taxon>Metazoa</taxon>
        <taxon>Chordata</taxon>
        <taxon>Craniata</taxon>
        <taxon>Vertebrata</taxon>
        <taxon>Euteleostomi</taxon>
        <taxon>Actinopterygii</taxon>
        <taxon>Neopterygii</taxon>
        <taxon>Teleostei</taxon>
        <taxon>Albuliformes</taxon>
        <taxon>Albulidae</taxon>
        <taxon>Albula</taxon>
    </lineage>
</organism>
<dbReference type="EMBL" id="JAFBMS010000102">
    <property type="protein sequence ID" value="KAG9336170.1"/>
    <property type="molecule type" value="Genomic_DNA"/>
</dbReference>
<accession>A0A8T2NA11</accession>
<feature type="non-terminal residue" evidence="2">
    <location>
        <position position="1"/>
    </location>
</feature>
<evidence type="ECO:0000313" key="3">
    <source>
        <dbReference type="Proteomes" id="UP000824540"/>
    </source>
</evidence>
<feature type="compositionally biased region" description="Basic and acidic residues" evidence="1">
    <location>
        <begin position="1"/>
        <end position="15"/>
    </location>
</feature>
<evidence type="ECO:0000256" key="1">
    <source>
        <dbReference type="SAM" id="MobiDB-lite"/>
    </source>
</evidence>
<sequence length="229" mass="24853">MVSAIRHHDGQRDGTLRGNGGRLDRGGLERPWRPSLKGTPLITSQRRPGLRSQGSSSPAPPLSEHAGDEPRERTRLYLSPQKAPSSRLRLGPLNAGQMLTSSGMIASPLAGWWPLVPPPLPLPPPSPHTTPWPQLLVVNTSRFAGACHNQHPSFHWTLAGQCSTALAKIRPGNGSSSITATELQPLRQALRSWGFLCATGNYNGDTERKAPTEGQGSRPQRKTEQKQDQ</sequence>
<feature type="region of interest" description="Disordered" evidence="1">
    <location>
        <begin position="202"/>
        <end position="229"/>
    </location>
</feature>
<dbReference type="AlphaFoldDB" id="A0A8T2NA11"/>
<name>A0A8T2NA11_9TELE</name>
<feature type="region of interest" description="Disordered" evidence="1">
    <location>
        <begin position="1"/>
        <end position="89"/>
    </location>
</feature>
<evidence type="ECO:0000313" key="2">
    <source>
        <dbReference type="EMBL" id="KAG9336170.1"/>
    </source>
</evidence>
<dbReference type="Proteomes" id="UP000824540">
    <property type="component" value="Unassembled WGS sequence"/>
</dbReference>
<feature type="compositionally biased region" description="Polar residues" evidence="1">
    <location>
        <begin position="41"/>
        <end position="57"/>
    </location>
</feature>
<proteinExistence type="predicted"/>
<feature type="compositionally biased region" description="Basic and acidic residues" evidence="1">
    <location>
        <begin position="22"/>
        <end position="32"/>
    </location>
</feature>
<protein>
    <submittedName>
        <fullName evidence="2">Uncharacterized protein</fullName>
    </submittedName>
</protein>
<keyword evidence="3" id="KW-1185">Reference proteome</keyword>